<dbReference type="InParanoid" id="A0A2P5EI15"/>
<evidence type="ECO:0000256" key="1">
    <source>
        <dbReference type="SAM" id="Phobius"/>
    </source>
</evidence>
<organism evidence="2 3">
    <name type="scientific">Trema orientale</name>
    <name type="common">Charcoal tree</name>
    <name type="synonym">Celtis orientalis</name>
    <dbReference type="NCBI Taxonomy" id="63057"/>
    <lineage>
        <taxon>Eukaryota</taxon>
        <taxon>Viridiplantae</taxon>
        <taxon>Streptophyta</taxon>
        <taxon>Embryophyta</taxon>
        <taxon>Tracheophyta</taxon>
        <taxon>Spermatophyta</taxon>
        <taxon>Magnoliopsida</taxon>
        <taxon>eudicotyledons</taxon>
        <taxon>Gunneridae</taxon>
        <taxon>Pentapetalae</taxon>
        <taxon>rosids</taxon>
        <taxon>fabids</taxon>
        <taxon>Rosales</taxon>
        <taxon>Cannabaceae</taxon>
        <taxon>Trema</taxon>
    </lineage>
</organism>
<name>A0A2P5EI15_TREOI</name>
<evidence type="ECO:0000313" key="3">
    <source>
        <dbReference type="Proteomes" id="UP000237000"/>
    </source>
</evidence>
<sequence>MDINGANNGIAGNYDEKVKKVCRFGVKVVMDLCGACCVVYFIVEAAKKILKCPDRNDEKHPGEQAHSSSWHTPTKRDWEVFVGLLLCFVLFFLLALHLIANCLVFVNDVVRSQKVEPLESNNNT</sequence>
<dbReference type="AlphaFoldDB" id="A0A2P5EI15"/>
<feature type="transmembrane region" description="Helical" evidence="1">
    <location>
        <begin position="24"/>
        <end position="43"/>
    </location>
</feature>
<gene>
    <name evidence="2" type="ORF">TorRG33x02_190450</name>
</gene>
<dbReference type="OrthoDB" id="10356105at2759"/>
<evidence type="ECO:0008006" key="4">
    <source>
        <dbReference type="Google" id="ProtNLM"/>
    </source>
</evidence>
<reference evidence="3" key="1">
    <citation type="submission" date="2016-06" db="EMBL/GenBank/DDBJ databases">
        <title>Parallel loss of symbiosis genes in relatives of nitrogen-fixing non-legume Parasponia.</title>
        <authorList>
            <person name="Van Velzen R."/>
            <person name="Holmer R."/>
            <person name="Bu F."/>
            <person name="Rutten L."/>
            <person name="Van Zeijl A."/>
            <person name="Liu W."/>
            <person name="Santuari L."/>
            <person name="Cao Q."/>
            <person name="Sharma T."/>
            <person name="Shen D."/>
            <person name="Roswanjaya Y."/>
            <person name="Wardhani T."/>
            <person name="Kalhor M.S."/>
            <person name="Jansen J."/>
            <person name="Van den Hoogen J."/>
            <person name="Gungor B."/>
            <person name="Hartog M."/>
            <person name="Hontelez J."/>
            <person name="Verver J."/>
            <person name="Yang W.-C."/>
            <person name="Schijlen E."/>
            <person name="Repin R."/>
            <person name="Schilthuizen M."/>
            <person name="Schranz E."/>
            <person name="Heidstra R."/>
            <person name="Miyata K."/>
            <person name="Fedorova E."/>
            <person name="Kohlen W."/>
            <person name="Bisseling T."/>
            <person name="Smit S."/>
            <person name="Geurts R."/>
        </authorList>
    </citation>
    <scope>NUCLEOTIDE SEQUENCE [LARGE SCALE GENOMIC DNA]</scope>
    <source>
        <strain evidence="3">cv. RG33-2</strain>
    </source>
</reference>
<keyword evidence="3" id="KW-1185">Reference proteome</keyword>
<comment type="caution">
    <text evidence="2">The sequence shown here is derived from an EMBL/GenBank/DDBJ whole genome shotgun (WGS) entry which is preliminary data.</text>
</comment>
<keyword evidence="1" id="KW-1133">Transmembrane helix</keyword>
<proteinExistence type="predicted"/>
<dbReference type="EMBL" id="JXTC01000151">
    <property type="protein sequence ID" value="PON85201.1"/>
    <property type="molecule type" value="Genomic_DNA"/>
</dbReference>
<feature type="transmembrane region" description="Helical" evidence="1">
    <location>
        <begin position="80"/>
        <end position="106"/>
    </location>
</feature>
<accession>A0A2P5EI15</accession>
<protein>
    <recommendedName>
        <fullName evidence="4">Transmembrane protein</fullName>
    </recommendedName>
</protein>
<dbReference type="Proteomes" id="UP000237000">
    <property type="component" value="Unassembled WGS sequence"/>
</dbReference>
<evidence type="ECO:0000313" key="2">
    <source>
        <dbReference type="EMBL" id="PON85201.1"/>
    </source>
</evidence>
<keyword evidence="1" id="KW-0472">Membrane</keyword>
<keyword evidence="1" id="KW-0812">Transmembrane</keyword>